<accession>A0ABQ5FWK1</accession>
<comment type="caution">
    <text evidence="3">The sequence shown here is derived from an EMBL/GenBank/DDBJ whole genome shotgun (WGS) entry which is preliminary data.</text>
</comment>
<feature type="compositionally biased region" description="Pro residues" evidence="1">
    <location>
        <begin position="1"/>
        <end position="12"/>
    </location>
</feature>
<proteinExistence type="predicted"/>
<dbReference type="EMBL" id="BQNB010017821">
    <property type="protein sequence ID" value="GJT67574.1"/>
    <property type="molecule type" value="Genomic_DNA"/>
</dbReference>
<sequence length="871" mass="97995">MSGTIPPIPPPFGTSSGIPSDPNVNRVDTMPTTTDHINTTSTINVSQSVVDENLPQLLDSRGGSHVTNVPAFDKEDFTNWKVRFLVFLDGLEPYLLKTLEDGPFVPMSSLSTFENPLPKRQNQWSNAESPVIKCKIAKEMWNGLILAHEGPSDTRDTKITALKLKFNAFKSLEGEKVNGTFIRLKCFLNDLENNGVTIPQAEVNATFVNSLPRKWLSINQTQRANNSIKNDCLATLDSDVEEDQRTSNEFMADLNVEYHERALLANQKRFYKRSGRVRSARKPIDKTKETCFTCGKSVIFKRTALQTKPPHHLIHPQTTHSTNPNPTHHPSTKHPPKTLQKGEKGKNEKGKSKKGLIAESFDWDEEFVSSEDEGTTRIRAFMAIVKDEPLTCSKVTLDQLLSEQVSGNIVKALGGKGRRKENNFSKEVVFTKADEFSSEPAPNITSDSKTDCDTQEPLHALPKLIGAEPLTYVIKKTEPKVQTVQISCSKKKASPSTKQLLLTLMEEVKGIKDHIKIPSVTSSSGSQASSSIPSKQKVWSTLCIHYGLKNHLFDDCYSKPKCSTCGSNEHLTREHTIQTAVKRTLNKLKNQPPLKPTPNKTSRMSNPSSECKYYGSNKHHLDNCEFYSGCEICGSIAHEITNCPKNLRNIRKQRIANMQSTKLTEKVAYVNCLKHNLISISQLCDANFLVLFTKSQGTIFNQNGEVVLIAPRRRDVYLIDMSSFNKESNTCFFAKASPSVNWLWHKRLSHFNFKNINNLAKHNLASGIPSLTFSKDKNCSACKKGKNHRASFKTKRSFSISKSLHLLHMDLFGPVKPQNISHNKYTLVIVDEYSRKMENLNEVRVKELRSDNGTEFKNYKLEEFYNEKGIS</sequence>
<keyword evidence="4" id="KW-1185">Reference proteome</keyword>
<evidence type="ECO:0000313" key="4">
    <source>
        <dbReference type="Proteomes" id="UP001151760"/>
    </source>
</evidence>
<dbReference type="PANTHER" id="PTHR42648:SF32">
    <property type="entry name" value="RIBONUCLEASE H-LIKE DOMAIN, GAG-PRE-INTEGRASE DOMAIN PROTEIN-RELATED"/>
    <property type="match status" value="1"/>
</dbReference>
<dbReference type="InterPro" id="IPR036397">
    <property type="entry name" value="RNaseH_sf"/>
</dbReference>
<evidence type="ECO:0000313" key="3">
    <source>
        <dbReference type="EMBL" id="GJT67574.1"/>
    </source>
</evidence>
<feature type="compositionally biased region" description="Low complexity" evidence="1">
    <location>
        <begin position="315"/>
        <end position="329"/>
    </location>
</feature>
<dbReference type="Proteomes" id="UP001151760">
    <property type="component" value="Unassembled WGS sequence"/>
</dbReference>
<dbReference type="Gene3D" id="3.30.420.10">
    <property type="entry name" value="Ribonuclease H-like superfamily/Ribonuclease H"/>
    <property type="match status" value="1"/>
</dbReference>
<evidence type="ECO:0000256" key="1">
    <source>
        <dbReference type="SAM" id="MobiDB-lite"/>
    </source>
</evidence>
<protein>
    <submittedName>
        <fullName evidence="3">Retrovirus-related pol polyprotein from transposon TNT 1-94</fullName>
    </submittedName>
</protein>
<feature type="region of interest" description="Disordered" evidence="1">
    <location>
        <begin position="1"/>
        <end position="31"/>
    </location>
</feature>
<dbReference type="Pfam" id="PF13976">
    <property type="entry name" value="gag_pre-integrs"/>
    <property type="match status" value="1"/>
</dbReference>
<reference evidence="3" key="2">
    <citation type="submission" date="2022-01" db="EMBL/GenBank/DDBJ databases">
        <authorList>
            <person name="Yamashiro T."/>
            <person name="Shiraishi A."/>
            <person name="Satake H."/>
            <person name="Nakayama K."/>
        </authorList>
    </citation>
    <scope>NUCLEOTIDE SEQUENCE</scope>
</reference>
<dbReference type="PANTHER" id="PTHR42648">
    <property type="entry name" value="TRANSPOSASE, PUTATIVE-RELATED"/>
    <property type="match status" value="1"/>
</dbReference>
<dbReference type="InterPro" id="IPR012337">
    <property type="entry name" value="RNaseH-like_sf"/>
</dbReference>
<feature type="compositionally biased region" description="Basic and acidic residues" evidence="1">
    <location>
        <begin position="340"/>
        <end position="350"/>
    </location>
</feature>
<feature type="domain" description="GAG-pre-integrase" evidence="2">
    <location>
        <begin position="716"/>
        <end position="786"/>
    </location>
</feature>
<dbReference type="InterPro" id="IPR039537">
    <property type="entry name" value="Retrotran_Ty1/copia-like"/>
</dbReference>
<dbReference type="Pfam" id="PF14223">
    <property type="entry name" value="Retrotran_gag_2"/>
    <property type="match status" value="1"/>
</dbReference>
<gene>
    <name evidence="3" type="ORF">Tco_1019054</name>
</gene>
<feature type="region of interest" description="Disordered" evidence="1">
    <location>
        <begin position="308"/>
        <end position="354"/>
    </location>
</feature>
<name>A0ABQ5FWK1_9ASTR</name>
<reference evidence="3" key="1">
    <citation type="journal article" date="2022" name="Int. J. Mol. Sci.">
        <title>Draft Genome of Tanacetum Coccineum: Genomic Comparison of Closely Related Tanacetum-Family Plants.</title>
        <authorList>
            <person name="Yamashiro T."/>
            <person name="Shiraishi A."/>
            <person name="Nakayama K."/>
            <person name="Satake H."/>
        </authorList>
    </citation>
    <scope>NUCLEOTIDE SEQUENCE</scope>
</reference>
<evidence type="ECO:0000259" key="2">
    <source>
        <dbReference type="Pfam" id="PF13976"/>
    </source>
</evidence>
<organism evidence="3 4">
    <name type="scientific">Tanacetum coccineum</name>
    <dbReference type="NCBI Taxonomy" id="301880"/>
    <lineage>
        <taxon>Eukaryota</taxon>
        <taxon>Viridiplantae</taxon>
        <taxon>Streptophyta</taxon>
        <taxon>Embryophyta</taxon>
        <taxon>Tracheophyta</taxon>
        <taxon>Spermatophyta</taxon>
        <taxon>Magnoliopsida</taxon>
        <taxon>eudicotyledons</taxon>
        <taxon>Gunneridae</taxon>
        <taxon>Pentapetalae</taxon>
        <taxon>asterids</taxon>
        <taxon>campanulids</taxon>
        <taxon>Asterales</taxon>
        <taxon>Asteraceae</taxon>
        <taxon>Asteroideae</taxon>
        <taxon>Anthemideae</taxon>
        <taxon>Anthemidinae</taxon>
        <taxon>Tanacetum</taxon>
    </lineage>
</organism>
<dbReference type="SUPFAM" id="SSF53098">
    <property type="entry name" value="Ribonuclease H-like"/>
    <property type="match status" value="1"/>
</dbReference>
<dbReference type="InterPro" id="IPR025724">
    <property type="entry name" value="GAG-pre-integrase_dom"/>
</dbReference>